<keyword evidence="1" id="KW-0812">Transmembrane</keyword>
<evidence type="ECO:0000313" key="3">
    <source>
        <dbReference type="Proteomes" id="UP000274909"/>
    </source>
</evidence>
<feature type="transmembrane region" description="Helical" evidence="1">
    <location>
        <begin position="132"/>
        <end position="159"/>
    </location>
</feature>
<dbReference type="RefSeq" id="WP_127047004.1">
    <property type="nucleotide sequence ID" value="NZ_RZGZ01000001.1"/>
</dbReference>
<proteinExistence type="predicted"/>
<keyword evidence="1" id="KW-0472">Membrane</keyword>
<dbReference type="AlphaFoldDB" id="A0A3S0Y2X4"/>
<feature type="transmembrane region" description="Helical" evidence="1">
    <location>
        <begin position="92"/>
        <end position="120"/>
    </location>
</feature>
<evidence type="ECO:0000313" key="2">
    <source>
        <dbReference type="EMBL" id="RUR03525.1"/>
    </source>
</evidence>
<dbReference type="Proteomes" id="UP000274909">
    <property type="component" value="Unassembled WGS sequence"/>
</dbReference>
<evidence type="ECO:0000256" key="1">
    <source>
        <dbReference type="SAM" id="Phobius"/>
    </source>
</evidence>
<organism evidence="2 3">
    <name type="scientific">Labedella endophytica</name>
    <dbReference type="NCBI Taxonomy" id="1523160"/>
    <lineage>
        <taxon>Bacteria</taxon>
        <taxon>Bacillati</taxon>
        <taxon>Actinomycetota</taxon>
        <taxon>Actinomycetes</taxon>
        <taxon>Micrococcales</taxon>
        <taxon>Microbacteriaceae</taxon>
        <taxon>Labedella</taxon>
    </lineage>
</organism>
<gene>
    <name evidence="2" type="ORF">ELQ94_03060</name>
</gene>
<accession>A0A3S0Y2X4</accession>
<keyword evidence="3" id="KW-1185">Reference proteome</keyword>
<evidence type="ECO:0008006" key="4">
    <source>
        <dbReference type="Google" id="ProtNLM"/>
    </source>
</evidence>
<reference evidence="2 3" key="1">
    <citation type="submission" date="2018-12" db="EMBL/GenBank/DDBJ databases">
        <authorList>
            <person name="Li F."/>
        </authorList>
    </citation>
    <scope>NUCLEOTIDE SEQUENCE [LARGE SCALE GENOMIC DNA]</scope>
    <source>
        <strain evidence="2 3">EGI 6500705</strain>
    </source>
</reference>
<protein>
    <recommendedName>
        <fullName evidence="4">DUF2975 domain-containing protein</fullName>
    </recommendedName>
</protein>
<sequence length="209" mass="21424">MKFRSTVRTAVLDRSDVFVLWLFAVLAALVGVAALVTAVTAIGGLFGDAVPVTLSTVMPVPADAATGTATIVSGSFDRADVVVSGIDMGARFALAGSIAVSALTTAIVAASIAALCRAVLRGRPFVRSMTWLLATASITLIAGTLIAAGLDTAAMFSIVAALNPDPMDAVFPFMSEYDFGPLLIGLVLSVVATAFQLGQKMQRDTEGLV</sequence>
<dbReference type="EMBL" id="RZGZ01000001">
    <property type="protein sequence ID" value="RUR03525.1"/>
    <property type="molecule type" value="Genomic_DNA"/>
</dbReference>
<feature type="transmembrane region" description="Helical" evidence="1">
    <location>
        <begin position="20"/>
        <end position="46"/>
    </location>
</feature>
<comment type="caution">
    <text evidence="2">The sequence shown here is derived from an EMBL/GenBank/DDBJ whole genome shotgun (WGS) entry which is preliminary data.</text>
</comment>
<keyword evidence="1" id="KW-1133">Transmembrane helix</keyword>
<feature type="transmembrane region" description="Helical" evidence="1">
    <location>
        <begin position="179"/>
        <end position="198"/>
    </location>
</feature>
<name>A0A3S0Y2X4_9MICO</name>
<dbReference type="OrthoDB" id="5148898at2"/>